<reference evidence="2 3" key="1">
    <citation type="submission" date="2020-08" db="EMBL/GenBank/DDBJ databases">
        <title>A Genomic Blueprint of the Chicken Gut Microbiome.</title>
        <authorList>
            <person name="Gilroy R."/>
            <person name="Ravi A."/>
            <person name="Getino M."/>
            <person name="Pursley I."/>
            <person name="Horton D.L."/>
            <person name="Alikhan N.-F."/>
            <person name="Baker D."/>
            <person name="Gharbi K."/>
            <person name="Hall N."/>
            <person name="Watson M."/>
            <person name="Adriaenssens E.M."/>
            <person name="Foster-Nyarko E."/>
            <person name="Jarju S."/>
            <person name="Secka A."/>
            <person name="Antonio M."/>
            <person name="Oren A."/>
            <person name="Chaudhuri R."/>
            <person name="La Ragione R.M."/>
            <person name="Hildebrand F."/>
            <person name="Pallen M.J."/>
        </authorList>
    </citation>
    <scope>NUCLEOTIDE SEQUENCE [LARGE SCALE GENOMIC DNA]</scope>
    <source>
        <strain evidence="2 3">Sa3CUA8</strain>
    </source>
</reference>
<evidence type="ECO:0000256" key="1">
    <source>
        <dbReference type="SAM" id="Phobius"/>
    </source>
</evidence>
<gene>
    <name evidence="2" type="ORF">H9659_14325</name>
</gene>
<accession>A0ABR8PMW2</accession>
<feature type="transmembrane region" description="Helical" evidence="1">
    <location>
        <begin position="6"/>
        <end position="24"/>
    </location>
</feature>
<keyword evidence="3" id="KW-1185">Reference proteome</keyword>
<name>A0ABR8PMW2_9BACL</name>
<dbReference type="NCBIfam" id="TIGR02893">
    <property type="entry name" value="spore_yabQ"/>
    <property type="match status" value="1"/>
</dbReference>
<dbReference type="InterPro" id="IPR019074">
    <property type="entry name" value="YabQ"/>
</dbReference>
<protein>
    <recommendedName>
        <fullName evidence="4">Spore cortex biosynthesis protein YabQ</fullName>
    </recommendedName>
</protein>
<dbReference type="RefSeq" id="WP_191691792.1">
    <property type="nucleotide sequence ID" value="NZ_JACSQY010000014.1"/>
</dbReference>
<evidence type="ECO:0000313" key="2">
    <source>
        <dbReference type="EMBL" id="MBD7909510.1"/>
    </source>
</evidence>
<keyword evidence="1" id="KW-0472">Membrane</keyword>
<dbReference type="Proteomes" id="UP000659496">
    <property type="component" value="Unassembled WGS sequence"/>
</dbReference>
<sequence>MSISAQFVSLLAMMGTGIIAGAFMDMLGTGIANTGKTSIIRRRAIWLETVGWLLTGGFAFAVLFVFRDGAWRMYDPLAQLSGLLLYATVFHRPFRLLGRIIIALLIRPVLLVFQMIFWFIRYVFRVIHALILLLSQPFRFIYHRFFSYHFKKKPK</sequence>
<feature type="transmembrane region" description="Helical" evidence="1">
    <location>
        <begin position="96"/>
        <end position="120"/>
    </location>
</feature>
<dbReference type="EMBL" id="JACSQY010000014">
    <property type="protein sequence ID" value="MBD7909510.1"/>
    <property type="molecule type" value="Genomic_DNA"/>
</dbReference>
<comment type="caution">
    <text evidence="2">The sequence shown here is derived from an EMBL/GenBank/DDBJ whole genome shotgun (WGS) entry which is preliminary data.</text>
</comment>
<feature type="transmembrane region" description="Helical" evidence="1">
    <location>
        <begin position="45"/>
        <end position="65"/>
    </location>
</feature>
<feature type="transmembrane region" description="Helical" evidence="1">
    <location>
        <begin position="126"/>
        <end position="146"/>
    </location>
</feature>
<keyword evidence="1" id="KW-0812">Transmembrane</keyword>
<proteinExistence type="predicted"/>
<evidence type="ECO:0000313" key="3">
    <source>
        <dbReference type="Proteomes" id="UP000659496"/>
    </source>
</evidence>
<evidence type="ECO:0008006" key="4">
    <source>
        <dbReference type="Google" id="ProtNLM"/>
    </source>
</evidence>
<keyword evidence="1" id="KW-1133">Transmembrane helix</keyword>
<organism evidence="2 3">
    <name type="scientific">Sporosarcina gallistercoris</name>
    <dbReference type="NCBI Taxonomy" id="2762245"/>
    <lineage>
        <taxon>Bacteria</taxon>
        <taxon>Bacillati</taxon>
        <taxon>Bacillota</taxon>
        <taxon>Bacilli</taxon>
        <taxon>Bacillales</taxon>
        <taxon>Caryophanaceae</taxon>
        <taxon>Sporosarcina</taxon>
    </lineage>
</organism>